<proteinExistence type="predicted"/>
<sequence>MSGKGEVQKSFRHHFCCAGRRFHIWIVSSIALIIAIGLTVFFLFPRTPTTKFLSVALAQSSPIQVNSWTSGTAKLIVKYRVSNPNYISIDIQSLSFNATNALYGNGTVPFASGKNITGFTLPARGDADIKLPFAVTYDAKLDPKLQFAGDVAGSCLKDLVGGNDSFVADLKLVAEVNVLGSIKFAEDVQLQYNIMCPSL</sequence>
<dbReference type="EMBL" id="MCGO01000041">
    <property type="protein sequence ID" value="ORY39057.1"/>
    <property type="molecule type" value="Genomic_DNA"/>
</dbReference>
<dbReference type="OrthoDB" id="2123058at2759"/>
<reference evidence="3 4" key="1">
    <citation type="submission" date="2016-07" db="EMBL/GenBank/DDBJ databases">
        <title>Pervasive Adenine N6-methylation of Active Genes in Fungi.</title>
        <authorList>
            <consortium name="DOE Joint Genome Institute"/>
            <person name="Mondo S.J."/>
            <person name="Dannebaum R.O."/>
            <person name="Kuo R.C."/>
            <person name="Labutti K."/>
            <person name="Haridas S."/>
            <person name="Kuo A."/>
            <person name="Salamov A."/>
            <person name="Ahrendt S.R."/>
            <person name="Lipzen A."/>
            <person name="Sullivan W."/>
            <person name="Andreopoulos W.B."/>
            <person name="Clum A."/>
            <person name="Lindquist E."/>
            <person name="Daum C."/>
            <person name="Ramamoorthy G.K."/>
            <person name="Gryganskyi A."/>
            <person name="Culley D."/>
            <person name="Magnuson J.K."/>
            <person name="James T.Y."/>
            <person name="O'Malley M.A."/>
            <person name="Stajich J.E."/>
            <person name="Spatafora J.W."/>
            <person name="Visel A."/>
            <person name="Grigoriev I.V."/>
        </authorList>
    </citation>
    <scope>NUCLEOTIDE SEQUENCE [LARGE SCALE GENOMIC DNA]</scope>
    <source>
        <strain evidence="3 4">JEL800</strain>
    </source>
</reference>
<feature type="domain" description="Late embryogenesis abundant protein LEA-2 subgroup" evidence="2">
    <location>
        <begin position="80"/>
        <end position="145"/>
    </location>
</feature>
<dbReference type="AlphaFoldDB" id="A0A1Y2BWN1"/>
<evidence type="ECO:0000259" key="2">
    <source>
        <dbReference type="Pfam" id="PF03168"/>
    </source>
</evidence>
<gene>
    <name evidence="3" type="ORF">BCR33DRAFT_720316</name>
</gene>
<keyword evidence="1" id="KW-1133">Transmembrane helix</keyword>
<accession>A0A1Y2BWN1</accession>
<evidence type="ECO:0000313" key="4">
    <source>
        <dbReference type="Proteomes" id="UP000193642"/>
    </source>
</evidence>
<protein>
    <recommendedName>
        <fullName evidence="2">Late embryogenesis abundant protein LEA-2 subgroup domain-containing protein</fullName>
    </recommendedName>
</protein>
<feature type="transmembrane region" description="Helical" evidence="1">
    <location>
        <begin position="22"/>
        <end position="44"/>
    </location>
</feature>
<keyword evidence="1" id="KW-0472">Membrane</keyword>
<dbReference type="Gene3D" id="2.60.40.1820">
    <property type="match status" value="1"/>
</dbReference>
<keyword evidence="4" id="KW-1185">Reference proteome</keyword>
<evidence type="ECO:0000256" key="1">
    <source>
        <dbReference type="SAM" id="Phobius"/>
    </source>
</evidence>
<dbReference type="SUPFAM" id="SSF117070">
    <property type="entry name" value="LEA14-like"/>
    <property type="match status" value="1"/>
</dbReference>
<organism evidence="3 4">
    <name type="scientific">Rhizoclosmatium globosum</name>
    <dbReference type="NCBI Taxonomy" id="329046"/>
    <lineage>
        <taxon>Eukaryota</taxon>
        <taxon>Fungi</taxon>
        <taxon>Fungi incertae sedis</taxon>
        <taxon>Chytridiomycota</taxon>
        <taxon>Chytridiomycota incertae sedis</taxon>
        <taxon>Chytridiomycetes</taxon>
        <taxon>Chytridiales</taxon>
        <taxon>Chytriomycetaceae</taxon>
        <taxon>Rhizoclosmatium</taxon>
    </lineage>
</organism>
<dbReference type="InterPro" id="IPR004864">
    <property type="entry name" value="LEA_2"/>
</dbReference>
<comment type="caution">
    <text evidence="3">The sequence shown here is derived from an EMBL/GenBank/DDBJ whole genome shotgun (WGS) entry which is preliminary data.</text>
</comment>
<keyword evidence="1" id="KW-0812">Transmembrane</keyword>
<dbReference type="Pfam" id="PF03168">
    <property type="entry name" value="LEA_2"/>
    <property type="match status" value="1"/>
</dbReference>
<dbReference type="Proteomes" id="UP000193642">
    <property type="component" value="Unassembled WGS sequence"/>
</dbReference>
<evidence type="ECO:0000313" key="3">
    <source>
        <dbReference type="EMBL" id="ORY39057.1"/>
    </source>
</evidence>
<name>A0A1Y2BWN1_9FUNG</name>